<accession>A0A6J6MBT7</accession>
<keyword evidence="1" id="KW-1133">Transmembrane helix</keyword>
<feature type="transmembrane region" description="Helical" evidence="1">
    <location>
        <begin position="161"/>
        <end position="184"/>
    </location>
</feature>
<protein>
    <submittedName>
        <fullName evidence="2">Unannotated protein</fullName>
    </submittedName>
</protein>
<dbReference type="EMBL" id="CAEZZC010000004">
    <property type="protein sequence ID" value="CAB4744644.1"/>
    <property type="molecule type" value="Genomic_DNA"/>
</dbReference>
<gene>
    <name evidence="2" type="ORF">UFOPK2289_01103</name>
    <name evidence="3" type="ORF">UFOPK2822_00422</name>
    <name evidence="4" type="ORF">UFOPK3346_00284</name>
    <name evidence="5" type="ORF">UFOPK3670_00186</name>
    <name evidence="6" type="ORF">UFOPK4308_00311</name>
</gene>
<evidence type="ECO:0000256" key="1">
    <source>
        <dbReference type="SAM" id="Phobius"/>
    </source>
</evidence>
<evidence type="ECO:0000313" key="2">
    <source>
        <dbReference type="EMBL" id="CAB4670448.1"/>
    </source>
</evidence>
<dbReference type="EMBL" id="CAEZWT010000036">
    <property type="protein sequence ID" value="CAB4670448.1"/>
    <property type="molecule type" value="Genomic_DNA"/>
</dbReference>
<organism evidence="2">
    <name type="scientific">freshwater metagenome</name>
    <dbReference type="NCBI Taxonomy" id="449393"/>
    <lineage>
        <taxon>unclassified sequences</taxon>
        <taxon>metagenomes</taxon>
        <taxon>ecological metagenomes</taxon>
    </lineage>
</organism>
<keyword evidence="1" id="KW-0812">Transmembrane</keyword>
<proteinExistence type="predicted"/>
<evidence type="ECO:0000313" key="5">
    <source>
        <dbReference type="EMBL" id="CAB4913213.1"/>
    </source>
</evidence>
<sequence length="193" mass="20302">MKRRTFDGIVTLVGMGLSIFLFIAAGLLNWGYSFADSAVSSQLASQTITLPASTGNADEDATVTQFFTDNGGKPMSTGKQAQMYADHYLGYHLSKMPTYADASTASRSAAGALASDPKNAELQAAATTASATLETVFKGTMLRGTLLTAYAFWELGQIAKISAGAVLVGGILLLLLSIAGWLHLRRTPQEATI</sequence>
<dbReference type="AlphaFoldDB" id="A0A6J6MBT7"/>
<evidence type="ECO:0000313" key="3">
    <source>
        <dbReference type="EMBL" id="CAB4744644.1"/>
    </source>
</evidence>
<keyword evidence="1" id="KW-0472">Membrane</keyword>
<name>A0A6J6MBT7_9ZZZZ</name>
<evidence type="ECO:0000313" key="6">
    <source>
        <dbReference type="EMBL" id="CAB5054305.1"/>
    </source>
</evidence>
<reference evidence="2" key="1">
    <citation type="submission" date="2020-05" db="EMBL/GenBank/DDBJ databases">
        <authorList>
            <person name="Chiriac C."/>
            <person name="Salcher M."/>
            <person name="Ghai R."/>
            <person name="Kavagutti S V."/>
        </authorList>
    </citation>
    <scope>NUCLEOTIDE SEQUENCE</scope>
</reference>
<dbReference type="EMBL" id="CAFBMV010000001">
    <property type="protein sequence ID" value="CAB4913213.1"/>
    <property type="molecule type" value="Genomic_DNA"/>
</dbReference>
<evidence type="ECO:0000313" key="4">
    <source>
        <dbReference type="EMBL" id="CAB4857705.1"/>
    </source>
</evidence>
<feature type="transmembrane region" description="Helical" evidence="1">
    <location>
        <begin position="12"/>
        <end position="32"/>
    </location>
</feature>
<dbReference type="EMBL" id="CAFBQL010000002">
    <property type="protein sequence ID" value="CAB5054305.1"/>
    <property type="molecule type" value="Genomic_DNA"/>
</dbReference>
<dbReference type="EMBL" id="CAFBLE010000002">
    <property type="protein sequence ID" value="CAB4857705.1"/>
    <property type="molecule type" value="Genomic_DNA"/>
</dbReference>